<gene>
    <name evidence="1" type="ORF">MRATA1EN1_LOCUS20433</name>
</gene>
<accession>A0ABN8ZEP9</accession>
<protein>
    <submittedName>
        <fullName evidence="1">Uncharacterized protein</fullName>
    </submittedName>
</protein>
<organism evidence="1 2">
    <name type="scientific">Rangifer tarandus platyrhynchus</name>
    <name type="common">Svalbard reindeer</name>
    <dbReference type="NCBI Taxonomy" id="3082113"/>
    <lineage>
        <taxon>Eukaryota</taxon>
        <taxon>Metazoa</taxon>
        <taxon>Chordata</taxon>
        <taxon>Craniata</taxon>
        <taxon>Vertebrata</taxon>
        <taxon>Euteleostomi</taxon>
        <taxon>Mammalia</taxon>
        <taxon>Eutheria</taxon>
        <taxon>Laurasiatheria</taxon>
        <taxon>Artiodactyla</taxon>
        <taxon>Ruminantia</taxon>
        <taxon>Pecora</taxon>
        <taxon>Cervidae</taxon>
        <taxon>Odocoileinae</taxon>
        <taxon>Rangifer</taxon>
    </lineage>
</organism>
<keyword evidence="2" id="KW-1185">Reference proteome</keyword>
<name>A0ABN8ZEP9_RANTA</name>
<proteinExistence type="predicted"/>
<evidence type="ECO:0000313" key="2">
    <source>
        <dbReference type="Proteomes" id="UP001176941"/>
    </source>
</evidence>
<reference evidence="1" key="1">
    <citation type="submission" date="2023-04" db="EMBL/GenBank/DDBJ databases">
        <authorList>
            <consortium name="ELIXIR-Norway"/>
        </authorList>
    </citation>
    <scope>NUCLEOTIDE SEQUENCE [LARGE SCALE GENOMIC DNA]</scope>
</reference>
<dbReference type="EMBL" id="OX459966">
    <property type="protein sequence ID" value="CAI9171471.1"/>
    <property type="molecule type" value="Genomic_DNA"/>
</dbReference>
<evidence type="ECO:0000313" key="1">
    <source>
        <dbReference type="EMBL" id="CAI9171471.1"/>
    </source>
</evidence>
<sequence>MLVSPAAELKICSKRRRASVTGLLSGKVSLLPPLPVQAWTKEAATLIGTVALGPPRARRESFREAPQSRHVAGQPCLPLGVQEPPRARSMGRVRVTVCLCSRSTSWRTPGDMRRGRTVKVTLRAGVLPATLSRGPPCSLLQPGTDVGGHMAATAGAGRGCEPVAGEAGCPPRLRNVGRLLWLWIQPGRGLGVRS</sequence>
<dbReference type="Proteomes" id="UP001176941">
    <property type="component" value="Chromosome 30"/>
</dbReference>